<dbReference type="EMBL" id="CAJNOM010000245">
    <property type="protein sequence ID" value="CAF1278020.1"/>
    <property type="molecule type" value="Genomic_DNA"/>
</dbReference>
<dbReference type="GO" id="GO:0005730">
    <property type="term" value="C:nucleolus"/>
    <property type="evidence" value="ECO:0007669"/>
    <property type="project" value="TreeGrafter"/>
</dbReference>
<dbReference type="EMBL" id="CAJNOM010000235">
    <property type="protein sequence ID" value="CAF1266317.1"/>
    <property type="molecule type" value="Genomic_DNA"/>
</dbReference>
<organism evidence="1 7">
    <name type="scientific">Adineta steineri</name>
    <dbReference type="NCBI Taxonomy" id="433720"/>
    <lineage>
        <taxon>Eukaryota</taxon>
        <taxon>Metazoa</taxon>
        <taxon>Spiralia</taxon>
        <taxon>Gnathifera</taxon>
        <taxon>Rotifera</taxon>
        <taxon>Eurotatoria</taxon>
        <taxon>Bdelloidea</taxon>
        <taxon>Adinetida</taxon>
        <taxon>Adinetidae</taxon>
        <taxon>Adineta</taxon>
    </lineage>
</organism>
<evidence type="ECO:0000313" key="4">
    <source>
        <dbReference type="EMBL" id="CAF1298481.1"/>
    </source>
</evidence>
<evidence type="ECO:0000313" key="6">
    <source>
        <dbReference type="Proteomes" id="UP000663832"/>
    </source>
</evidence>
<evidence type="ECO:0000313" key="5">
    <source>
        <dbReference type="EMBL" id="CAF1574686.1"/>
    </source>
</evidence>
<dbReference type="Proteomes" id="UP000663877">
    <property type="component" value="Unassembled WGS sequence"/>
</dbReference>
<dbReference type="GO" id="GO:0030490">
    <property type="term" value="P:maturation of SSU-rRNA"/>
    <property type="evidence" value="ECO:0007669"/>
    <property type="project" value="InterPro"/>
</dbReference>
<reference evidence="1" key="1">
    <citation type="submission" date="2021-02" db="EMBL/GenBank/DDBJ databases">
        <authorList>
            <person name="Nowell W R."/>
        </authorList>
    </citation>
    <scope>NUCLEOTIDE SEQUENCE</scope>
</reference>
<accession>A0A814I2L0</accession>
<dbReference type="PANTHER" id="PTHR15633:SF2">
    <property type="entry name" value="NUCLEOLAR PROTEIN 11"/>
    <property type="match status" value="1"/>
</dbReference>
<proteinExistence type="predicted"/>
<evidence type="ECO:0000313" key="2">
    <source>
        <dbReference type="EMBL" id="CAF1266317.1"/>
    </source>
</evidence>
<keyword evidence="6" id="KW-1185">Reference proteome</keyword>
<protein>
    <submittedName>
        <fullName evidence="1">Uncharacterized protein</fullName>
    </submittedName>
</protein>
<dbReference type="PANTHER" id="PTHR15633">
    <property type="entry name" value="NUCLEOLAR PROTEIN 11"/>
    <property type="match status" value="1"/>
</dbReference>
<sequence>MSDVENLCSTIVNRPDNNSIGRLIYLLNTNENIDQEKILSQCGKYLSGINLDEFFEIIYKKKQINLIENYLQTVEDISEKQLIQTLNITFDYLSLILTKPYDYWSLTHVMKLYLNSSISVELGEQLVSLLIHFQQPISTIIDWLCALIDAHFSSFVLAKWNKIPLIEQFVQDRLTTFDLLQGLNTIKKTTLSATTATTTTNKKSSDNLYTLQRIHFK</sequence>
<dbReference type="EMBL" id="CAJNOI010000518">
    <property type="protein sequence ID" value="CAF1298481.1"/>
    <property type="molecule type" value="Genomic_DNA"/>
</dbReference>
<dbReference type="OrthoDB" id="10002590at2759"/>
<dbReference type="Proteomes" id="UP000663832">
    <property type="component" value="Unassembled WGS sequence"/>
</dbReference>
<gene>
    <name evidence="1" type="ORF">BJG266_LOCUS16807</name>
    <name evidence="4" type="ORF">BJG266_LOCUS32149</name>
    <name evidence="2" type="ORF">QVE165_LOCUS29336</name>
    <name evidence="3" type="ORF">QVE165_LOCUS29976</name>
    <name evidence="5" type="ORF">QVE165_LOCUS49235</name>
</gene>
<name>A0A814I2L0_9BILA</name>
<comment type="caution">
    <text evidence="1">The sequence shown here is derived from an EMBL/GenBank/DDBJ whole genome shotgun (WGS) entry which is preliminary data.</text>
</comment>
<evidence type="ECO:0000313" key="7">
    <source>
        <dbReference type="Proteomes" id="UP000663877"/>
    </source>
</evidence>
<dbReference type="InterPro" id="IPR042859">
    <property type="entry name" value="NOL11"/>
</dbReference>
<dbReference type="GO" id="GO:0003723">
    <property type="term" value="F:RNA binding"/>
    <property type="evidence" value="ECO:0007669"/>
    <property type="project" value="TreeGrafter"/>
</dbReference>
<dbReference type="AlphaFoldDB" id="A0A814I2L0"/>
<evidence type="ECO:0000313" key="1">
    <source>
        <dbReference type="EMBL" id="CAF1017387.1"/>
    </source>
</evidence>
<dbReference type="EMBL" id="CAJNOI010000079">
    <property type="protein sequence ID" value="CAF1017387.1"/>
    <property type="molecule type" value="Genomic_DNA"/>
</dbReference>
<evidence type="ECO:0000313" key="3">
    <source>
        <dbReference type="EMBL" id="CAF1278020.1"/>
    </source>
</evidence>
<dbReference type="EMBL" id="CAJNOM010000880">
    <property type="protein sequence ID" value="CAF1574686.1"/>
    <property type="molecule type" value="Genomic_DNA"/>
</dbReference>